<gene>
    <name evidence="4" type="ORF">GCM10010151_23340</name>
</gene>
<dbReference type="Proteomes" id="UP001501822">
    <property type="component" value="Unassembled WGS sequence"/>
</dbReference>
<organism evidence="4 5">
    <name type="scientific">Actinoallomurus spadix</name>
    <dbReference type="NCBI Taxonomy" id="79912"/>
    <lineage>
        <taxon>Bacteria</taxon>
        <taxon>Bacillati</taxon>
        <taxon>Actinomycetota</taxon>
        <taxon>Actinomycetes</taxon>
        <taxon>Streptosporangiales</taxon>
        <taxon>Thermomonosporaceae</taxon>
        <taxon>Actinoallomurus</taxon>
    </lineage>
</organism>
<evidence type="ECO:0000256" key="1">
    <source>
        <dbReference type="ARBA" id="ARBA00009013"/>
    </source>
</evidence>
<dbReference type="EMBL" id="BAAABM010000016">
    <property type="protein sequence ID" value="GAA0332865.1"/>
    <property type="molecule type" value="Genomic_DNA"/>
</dbReference>
<feature type="domain" description="STAS" evidence="3">
    <location>
        <begin position="32"/>
        <end position="118"/>
    </location>
</feature>
<dbReference type="PANTHER" id="PTHR33495:SF2">
    <property type="entry name" value="ANTI-SIGMA FACTOR ANTAGONIST TM_1081-RELATED"/>
    <property type="match status" value="1"/>
</dbReference>
<dbReference type="Gene3D" id="3.30.750.24">
    <property type="entry name" value="STAS domain"/>
    <property type="match status" value="1"/>
</dbReference>
<sequence>MLTHPAPRSTPAGHPFGTAVIITSTIGDQVSVALAGEVDATNADRLRTTLFTHIDEGRTEVILDISALTFIDCAGVTAVRKAAAYAKAAGGSLRLCGEPHPAVHRILQLTRMAASATG</sequence>
<protein>
    <recommendedName>
        <fullName evidence="2">Anti-sigma factor antagonist</fullName>
    </recommendedName>
</protein>
<dbReference type="Pfam" id="PF01740">
    <property type="entry name" value="STAS"/>
    <property type="match status" value="1"/>
</dbReference>
<dbReference type="SUPFAM" id="SSF52091">
    <property type="entry name" value="SpoIIaa-like"/>
    <property type="match status" value="1"/>
</dbReference>
<dbReference type="PROSITE" id="PS50801">
    <property type="entry name" value="STAS"/>
    <property type="match status" value="1"/>
</dbReference>
<accession>A0ABP3G1F3</accession>
<dbReference type="CDD" id="cd07043">
    <property type="entry name" value="STAS_anti-anti-sigma_factors"/>
    <property type="match status" value="1"/>
</dbReference>
<proteinExistence type="inferred from homology"/>
<dbReference type="NCBIfam" id="TIGR00377">
    <property type="entry name" value="ant_ant_sig"/>
    <property type="match status" value="1"/>
</dbReference>
<dbReference type="InterPro" id="IPR003658">
    <property type="entry name" value="Anti-sigma_ant"/>
</dbReference>
<keyword evidence="5" id="KW-1185">Reference proteome</keyword>
<name>A0ABP3G1F3_9ACTN</name>
<evidence type="ECO:0000313" key="5">
    <source>
        <dbReference type="Proteomes" id="UP001501822"/>
    </source>
</evidence>
<reference evidence="5" key="1">
    <citation type="journal article" date="2019" name="Int. J. Syst. Evol. Microbiol.">
        <title>The Global Catalogue of Microorganisms (GCM) 10K type strain sequencing project: providing services to taxonomists for standard genome sequencing and annotation.</title>
        <authorList>
            <consortium name="The Broad Institute Genomics Platform"/>
            <consortium name="The Broad Institute Genome Sequencing Center for Infectious Disease"/>
            <person name="Wu L."/>
            <person name="Ma J."/>
        </authorList>
    </citation>
    <scope>NUCLEOTIDE SEQUENCE [LARGE SCALE GENOMIC DNA]</scope>
    <source>
        <strain evidence="5">JCM 3146</strain>
    </source>
</reference>
<dbReference type="InterPro" id="IPR002645">
    <property type="entry name" value="STAS_dom"/>
</dbReference>
<comment type="similarity">
    <text evidence="1 2">Belongs to the anti-sigma-factor antagonist family.</text>
</comment>
<evidence type="ECO:0000313" key="4">
    <source>
        <dbReference type="EMBL" id="GAA0332865.1"/>
    </source>
</evidence>
<dbReference type="RefSeq" id="WP_252808756.1">
    <property type="nucleotide sequence ID" value="NZ_BAAABM010000016.1"/>
</dbReference>
<evidence type="ECO:0000259" key="3">
    <source>
        <dbReference type="PROSITE" id="PS50801"/>
    </source>
</evidence>
<evidence type="ECO:0000256" key="2">
    <source>
        <dbReference type="RuleBase" id="RU003749"/>
    </source>
</evidence>
<dbReference type="PANTHER" id="PTHR33495">
    <property type="entry name" value="ANTI-SIGMA FACTOR ANTAGONIST TM_1081-RELATED-RELATED"/>
    <property type="match status" value="1"/>
</dbReference>
<comment type="caution">
    <text evidence="4">The sequence shown here is derived from an EMBL/GenBank/DDBJ whole genome shotgun (WGS) entry which is preliminary data.</text>
</comment>
<dbReference type="InterPro" id="IPR036513">
    <property type="entry name" value="STAS_dom_sf"/>
</dbReference>